<evidence type="ECO:0000256" key="2">
    <source>
        <dbReference type="SAM" id="SignalP"/>
    </source>
</evidence>
<feature type="region of interest" description="Disordered" evidence="1">
    <location>
        <begin position="238"/>
        <end position="258"/>
    </location>
</feature>
<dbReference type="RefSeq" id="WP_145284057.1">
    <property type="nucleotide sequence ID" value="NZ_CP036291.1"/>
</dbReference>
<sequence length="622" mass="69301" precursor="true">MASLPRVPFCLIHLFAATALLIAVGPARAVEVRGSDDSPDTLMRWHRVSLTFDGPTASETDPSNPCFNYRLDVTLRGPSGKEFTVPGFFAADGNAGRTGASSGDKWRANFCPNEVGDWTWQASFREGRDVAIAKDPKAGQPRKPIDGQSGTFTVAESNKSGRDIRSPDKGLILNRGEHFLTFASGKPFLKGGPGVPENMLGYFGFDNTTSENKRGPVYEDIPQEEKYLHRYAGHTRDWEPGDPDWDRNDGPEGTRKNAGRNFIGMLNFLGRQNGVTSLYIMTMSVQDDGDDTYPTVAHADKEHYDVSKLDQWETVFTHAESVGIFMHLLLCEASNDMYYNSEGKPLGRIRKLFFRQMLARFGHHVAFQLDIGEEHDFTIPQVKEQAAWLKMLDAYDHPISSHNRGPKLEALWSGLVGDRNIDMTAVQSGLGNQKIYQFVKKWREKSADAGAPLVISGDEIHGTMTDYDKGRVEKMWPWYLSGGGGYEWYLKKPESHNYDQEVDDYRITKQMPKQIGIAVNELIKLPLNAMAPHNDLLKGMPNGFCLAQPGEVYAIYDQKKGRGFRLDLTDAQGEFEVKWLNPRSGGPWATGSVAAVSGGKEADLGEAPDTADQDWCCIVRKQ</sequence>
<feature type="compositionally biased region" description="Basic and acidic residues" evidence="1">
    <location>
        <begin position="238"/>
        <end position="255"/>
    </location>
</feature>
<feature type="signal peptide" evidence="2">
    <location>
        <begin position="1"/>
        <end position="29"/>
    </location>
</feature>
<organism evidence="4 5">
    <name type="scientific">Pirellulimonas nuda</name>
    <dbReference type="NCBI Taxonomy" id="2528009"/>
    <lineage>
        <taxon>Bacteria</taxon>
        <taxon>Pseudomonadati</taxon>
        <taxon>Planctomycetota</taxon>
        <taxon>Planctomycetia</taxon>
        <taxon>Pirellulales</taxon>
        <taxon>Lacipirellulaceae</taxon>
        <taxon>Pirellulimonas</taxon>
    </lineage>
</organism>
<dbReference type="Pfam" id="PF16586">
    <property type="entry name" value="DUF5060"/>
    <property type="match status" value="1"/>
</dbReference>
<dbReference type="Gene3D" id="3.20.20.80">
    <property type="entry name" value="Glycosidases"/>
    <property type="match status" value="1"/>
</dbReference>
<dbReference type="Proteomes" id="UP000317429">
    <property type="component" value="Chromosome"/>
</dbReference>
<evidence type="ECO:0000256" key="1">
    <source>
        <dbReference type="SAM" id="MobiDB-lite"/>
    </source>
</evidence>
<protein>
    <recommendedName>
        <fullName evidence="3">DUF5060 domain-containing protein</fullName>
    </recommendedName>
</protein>
<dbReference type="OrthoDB" id="246387at2"/>
<evidence type="ECO:0000313" key="4">
    <source>
        <dbReference type="EMBL" id="QDU88770.1"/>
    </source>
</evidence>
<evidence type="ECO:0000259" key="3">
    <source>
        <dbReference type="Pfam" id="PF16586"/>
    </source>
</evidence>
<feature type="region of interest" description="Disordered" evidence="1">
    <location>
        <begin position="136"/>
        <end position="168"/>
    </location>
</feature>
<dbReference type="InterPro" id="IPR032260">
    <property type="entry name" value="DUF5060"/>
</dbReference>
<evidence type="ECO:0000313" key="5">
    <source>
        <dbReference type="Proteomes" id="UP000317429"/>
    </source>
</evidence>
<dbReference type="KEGG" id="pnd:Pla175_21530"/>
<dbReference type="AlphaFoldDB" id="A0A518DBC4"/>
<dbReference type="InterPro" id="IPR013783">
    <property type="entry name" value="Ig-like_fold"/>
</dbReference>
<proteinExistence type="predicted"/>
<dbReference type="EMBL" id="CP036291">
    <property type="protein sequence ID" value="QDU88770.1"/>
    <property type="molecule type" value="Genomic_DNA"/>
</dbReference>
<feature type="chain" id="PRO_5021928862" description="DUF5060 domain-containing protein" evidence="2">
    <location>
        <begin position="30"/>
        <end position="622"/>
    </location>
</feature>
<dbReference type="Gene3D" id="2.60.40.10">
    <property type="entry name" value="Immunoglobulins"/>
    <property type="match status" value="1"/>
</dbReference>
<name>A0A518DBC4_9BACT</name>
<reference evidence="4 5" key="1">
    <citation type="submission" date="2019-02" db="EMBL/GenBank/DDBJ databases">
        <title>Deep-cultivation of Planctomycetes and their phenomic and genomic characterization uncovers novel biology.</title>
        <authorList>
            <person name="Wiegand S."/>
            <person name="Jogler M."/>
            <person name="Boedeker C."/>
            <person name="Pinto D."/>
            <person name="Vollmers J."/>
            <person name="Rivas-Marin E."/>
            <person name="Kohn T."/>
            <person name="Peeters S.H."/>
            <person name="Heuer A."/>
            <person name="Rast P."/>
            <person name="Oberbeckmann S."/>
            <person name="Bunk B."/>
            <person name="Jeske O."/>
            <person name="Meyerdierks A."/>
            <person name="Storesund J.E."/>
            <person name="Kallscheuer N."/>
            <person name="Luecker S."/>
            <person name="Lage O.M."/>
            <person name="Pohl T."/>
            <person name="Merkel B.J."/>
            <person name="Hornburger P."/>
            <person name="Mueller R.-W."/>
            <person name="Bruemmer F."/>
            <person name="Labrenz M."/>
            <person name="Spormann A.M."/>
            <person name="Op den Camp H."/>
            <person name="Overmann J."/>
            <person name="Amann R."/>
            <person name="Jetten M.S.M."/>
            <person name="Mascher T."/>
            <person name="Medema M.H."/>
            <person name="Devos D.P."/>
            <person name="Kaster A.-K."/>
            <person name="Ovreas L."/>
            <person name="Rohde M."/>
            <person name="Galperin M.Y."/>
            <person name="Jogler C."/>
        </authorList>
    </citation>
    <scope>NUCLEOTIDE SEQUENCE [LARGE SCALE GENOMIC DNA]</scope>
    <source>
        <strain evidence="4 5">Pla175</strain>
    </source>
</reference>
<accession>A0A518DBC4</accession>
<gene>
    <name evidence="4" type="ORF">Pla175_21530</name>
</gene>
<feature type="domain" description="DUF5060" evidence="3">
    <location>
        <begin position="42"/>
        <end position="125"/>
    </location>
</feature>
<feature type="compositionally biased region" description="Polar residues" evidence="1">
    <location>
        <begin position="148"/>
        <end position="158"/>
    </location>
</feature>
<keyword evidence="2" id="KW-0732">Signal</keyword>
<feature type="compositionally biased region" description="Basic and acidic residues" evidence="1">
    <location>
        <begin position="159"/>
        <end position="168"/>
    </location>
</feature>
<keyword evidence="5" id="KW-1185">Reference proteome</keyword>